<dbReference type="Pfam" id="PF01925">
    <property type="entry name" value="TauE"/>
    <property type="match status" value="1"/>
</dbReference>
<name>A0A554X4R0_9BURK</name>
<evidence type="ECO:0000313" key="9">
    <source>
        <dbReference type="EMBL" id="TSE30834.1"/>
    </source>
</evidence>
<evidence type="ECO:0000256" key="1">
    <source>
        <dbReference type="ARBA" id="ARBA00004651"/>
    </source>
</evidence>
<feature type="transmembrane region" description="Helical" evidence="8">
    <location>
        <begin position="31"/>
        <end position="58"/>
    </location>
</feature>
<comment type="subcellular location">
    <subcellularLocation>
        <location evidence="1 8">Cell membrane</location>
        <topology evidence="1 8">Multi-pass membrane protein</topology>
    </subcellularLocation>
</comment>
<dbReference type="AlphaFoldDB" id="A0A554X4R0"/>
<gene>
    <name evidence="9" type="ORF">Ttaiw_01766</name>
</gene>
<evidence type="ECO:0000256" key="6">
    <source>
        <dbReference type="ARBA" id="ARBA00022989"/>
    </source>
</evidence>
<keyword evidence="3" id="KW-0813">Transport</keyword>
<dbReference type="PANTHER" id="PTHR30269:SF0">
    <property type="entry name" value="MEMBRANE TRANSPORTER PROTEIN YFCA-RELATED"/>
    <property type="match status" value="1"/>
</dbReference>
<dbReference type="RefSeq" id="WP_143898043.1">
    <property type="nucleotide sequence ID" value="NZ_CP083911.1"/>
</dbReference>
<evidence type="ECO:0000256" key="7">
    <source>
        <dbReference type="ARBA" id="ARBA00023136"/>
    </source>
</evidence>
<protein>
    <recommendedName>
        <fullName evidence="8">Probable membrane transporter protein</fullName>
    </recommendedName>
</protein>
<feature type="transmembrane region" description="Helical" evidence="8">
    <location>
        <begin position="79"/>
        <end position="98"/>
    </location>
</feature>
<sequence length="257" mass="25954">MPVEHALLLAVAALAAGALNAIAGGGSFLTFPALVFTGLPPIAANATSAVAVSPGYLGSTLGFRAELAALPRRRLGTEAALAATGGVLGALLLLVTPAPTFRALVPWLLLFATAVFAVGPWLVRRLAAARNAPVGGEAGSTRHMARHAGLLAVAVYGGYFNGGLGILLMALYAVAGEPRIHTANALKNLNSLVLSLLSVATFALAGAIAWGPALLMMAAATAGGYLGARWARRLPAAVVRAVVIGTGLVMSAVFFMR</sequence>
<evidence type="ECO:0000256" key="2">
    <source>
        <dbReference type="ARBA" id="ARBA00009142"/>
    </source>
</evidence>
<keyword evidence="5 8" id="KW-0812">Transmembrane</keyword>
<evidence type="ECO:0000256" key="4">
    <source>
        <dbReference type="ARBA" id="ARBA00022475"/>
    </source>
</evidence>
<keyword evidence="4 8" id="KW-1003">Cell membrane</keyword>
<organism evidence="9 10">
    <name type="scientific">Tepidimonas taiwanensis</name>
    <dbReference type="NCBI Taxonomy" id="307486"/>
    <lineage>
        <taxon>Bacteria</taxon>
        <taxon>Pseudomonadati</taxon>
        <taxon>Pseudomonadota</taxon>
        <taxon>Betaproteobacteria</taxon>
        <taxon>Burkholderiales</taxon>
        <taxon>Tepidimonas</taxon>
    </lineage>
</organism>
<dbReference type="PANTHER" id="PTHR30269">
    <property type="entry name" value="TRANSMEMBRANE PROTEIN YFCA"/>
    <property type="match status" value="1"/>
</dbReference>
<keyword evidence="10" id="KW-1185">Reference proteome</keyword>
<reference evidence="9 10" key="1">
    <citation type="submission" date="2019-07" db="EMBL/GenBank/DDBJ databases">
        <title>Tepidimonas taiwanensis I1-1 draft genome.</title>
        <authorList>
            <person name="Da Costa M.S."/>
            <person name="Froufe H.J.C."/>
            <person name="Egas C."/>
            <person name="Albuquerque L."/>
        </authorList>
    </citation>
    <scope>NUCLEOTIDE SEQUENCE [LARGE SCALE GENOMIC DNA]</scope>
    <source>
        <strain evidence="9 10">I1-1</strain>
    </source>
</reference>
<dbReference type="Proteomes" id="UP000317763">
    <property type="component" value="Unassembled WGS sequence"/>
</dbReference>
<keyword evidence="6 8" id="KW-1133">Transmembrane helix</keyword>
<dbReference type="OrthoDB" id="9807082at2"/>
<comment type="caution">
    <text evidence="9">The sequence shown here is derived from an EMBL/GenBank/DDBJ whole genome shotgun (WGS) entry which is preliminary data.</text>
</comment>
<feature type="transmembrane region" description="Helical" evidence="8">
    <location>
        <begin position="150"/>
        <end position="172"/>
    </location>
</feature>
<dbReference type="InterPro" id="IPR002781">
    <property type="entry name" value="TM_pro_TauE-like"/>
</dbReference>
<comment type="similarity">
    <text evidence="2 8">Belongs to the 4-toluene sulfonate uptake permease (TSUP) (TC 2.A.102) family.</text>
</comment>
<accession>A0A554X4R0</accession>
<keyword evidence="7 8" id="KW-0472">Membrane</keyword>
<feature type="transmembrane region" description="Helical" evidence="8">
    <location>
        <begin position="192"/>
        <end position="225"/>
    </location>
</feature>
<evidence type="ECO:0000256" key="8">
    <source>
        <dbReference type="RuleBase" id="RU363041"/>
    </source>
</evidence>
<dbReference type="GO" id="GO:0005886">
    <property type="term" value="C:plasma membrane"/>
    <property type="evidence" value="ECO:0007669"/>
    <property type="project" value="UniProtKB-SubCell"/>
</dbReference>
<dbReference type="InterPro" id="IPR052017">
    <property type="entry name" value="TSUP"/>
</dbReference>
<dbReference type="EMBL" id="VJOM01000019">
    <property type="protein sequence ID" value="TSE30834.1"/>
    <property type="molecule type" value="Genomic_DNA"/>
</dbReference>
<proteinExistence type="inferred from homology"/>
<feature type="transmembrane region" description="Helical" evidence="8">
    <location>
        <begin position="237"/>
        <end position="256"/>
    </location>
</feature>
<evidence type="ECO:0000313" key="10">
    <source>
        <dbReference type="Proteomes" id="UP000317763"/>
    </source>
</evidence>
<evidence type="ECO:0000256" key="5">
    <source>
        <dbReference type="ARBA" id="ARBA00022692"/>
    </source>
</evidence>
<dbReference type="STRING" id="307486.GCA_000807215_00564"/>
<evidence type="ECO:0000256" key="3">
    <source>
        <dbReference type="ARBA" id="ARBA00022448"/>
    </source>
</evidence>
<feature type="transmembrane region" description="Helical" evidence="8">
    <location>
        <begin position="104"/>
        <end position="123"/>
    </location>
</feature>